<keyword evidence="1" id="KW-0812">Transmembrane</keyword>
<gene>
    <name evidence="2" type="ORF">AB4875_09275</name>
</gene>
<proteinExistence type="predicted"/>
<comment type="caution">
    <text evidence="2">The sequence shown here is derived from an EMBL/GenBank/DDBJ whole genome shotgun (WGS) entry which is preliminary data.</text>
</comment>
<feature type="transmembrane region" description="Helical" evidence="1">
    <location>
        <begin position="93"/>
        <end position="114"/>
    </location>
</feature>
<keyword evidence="3" id="KW-1185">Reference proteome</keyword>
<organism evidence="2 3">
    <name type="scientific">Zhongshania arctica</name>
    <dbReference type="NCBI Taxonomy" id="3238302"/>
    <lineage>
        <taxon>Bacteria</taxon>
        <taxon>Pseudomonadati</taxon>
        <taxon>Pseudomonadota</taxon>
        <taxon>Gammaproteobacteria</taxon>
        <taxon>Cellvibrionales</taxon>
        <taxon>Spongiibacteraceae</taxon>
        <taxon>Zhongshania</taxon>
    </lineage>
</organism>
<keyword evidence="1" id="KW-0472">Membrane</keyword>
<protein>
    <submittedName>
        <fullName evidence="2">Uncharacterized protein</fullName>
    </submittedName>
</protein>
<name>A0ABV3TXI8_9GAMM</name>
<feature type="transmembrane region" description="Helical" evidence="1">
    <location>
        <begin position="67"/>
        <end position="86"/>
    </location>
</feature>
<keyword evidence="1" id="KW-1133">Transmembrane helix</keyword>
<accession>A0ABV3TXI8</accession>
<dbReference type="Proteomes" id="UP001557484">
    <property type="component" value="Unassembled WGS sequence"/>
</dbReference>
<evidence type="ECO:0000313" key="3">
    <source>
        <dbReference type="Proteomes" id="UP001557484"/>
    </source>
</evidence>
<dbReference type="EMBL" id="JBFRYB010000001">
    <property type="protein sequence ID" value="MEX1665683.1"/>
    <property type="molecule type" value="Genomic_DNA"/>
</dbReference>
<evidence type="ECO:0000256" key="1">
    <source>
        <dbReference type="SAM" id="Phobius"/>
    </source>
</evidence>
<evidence type="ECO:0000313" key="2">
    <source>
        <dbReference type="EMBL" id="MEX1665683.1"/>
    </source>
</evidence>
<reference evidence="2 3" key="1">
    <citation type="journal article" date="2011" name="Int. J. Syst. Evol. Microbiol.">
        <title>Zhongshania antarctica gen. nov., sp. nov. and Zhongshania guokunii sp. nov., gammaproteobacteria respectively isolated from coastal attached (fast) ice and surface seawater of the Antarctic.</title>
        <authorList>
            <person name="Li H.J."/>
            <person name="Zhang X.Y."/>
            <person name="Chen C.X."/>
            <person name="Zhang Y.J."/>
            <person name="Gao Z.M."/>
            <person name="Yu Y."/>
            <person name="Chen X.L."/>
            <person name="Chen B."/>
            <person name="Zhang Y.Z."/>
        </authorList>
    </citation>
    <scope>NUCLEOTIDE SEQUENCE [LARGE SCALE GENOMIC DNA]</scope>
    <source>
        <strain evidence="2 3">R06B22</strain>
    </source>
</reference>
<sequence>MKRRLVFLSRDHDGLCEIVEMLNQPHLNGWRWWIFTAAAADVQRLGLPLASPLMLTNMLGGAWRGGFWGFCLGVLLAVFVLTLFTVDEGLARTIIMYSLPITLLSFGAWEGGFLGLMQNNPSFDDYRPYAASNLFVLLVDVHAVDQRLLKKIMAMCNADQVGEHSRRMWGFPWRENMFNNAELPAKLS</sequence>
<dbReference type="RefSeq" id="WP_368375783.1">
    <property type="nucleotide sequence ID" value="NZ_JBFRYB010000001.1"/>
</dbReference>